<dbReference type="SUPFAM" id="SSF53383">
    <property type="entry name" value="PLP-dependent transferases"/>
    <property type="match status" value="1"/>
</dbReference>
<protein>
    <submittedName>
        <fullName evidence="1">DegT/DnrJ/EryC1/StrS aminotransferase family protein</fullName>
    </submittedName>
</protein>
<comment type="caution">
    <text evidence="1">The sequence shown here is derived from an EMBL/GenBank/DDBJ whole genome shotgun (WGS) entry which is preliminary data.</text>
</comment>
<dbReference type="EMBL" id="JYBP01000003">
    <property type="protein sequence ID" value="KJE27131.1"/>
    <property type="molecule type" value="Genomic_DNA"/>
</dbReference>
<dbReference type="AlphaFoldDB" id="A0A0D8BSJ1"/>
<dbReference type="InterPro" id="IPR015421">
    <property type="entry name" value="PyrdxlP-dep_Trfase_major"/>
</dbReference>
<dbReference type="Pfam" id="PF01041">
    <property type="entry name" value="DegT_DnrJ_EryC1"/>
    <property type="match status" value="1"/>
</dbReference>
<dbReference type="GO" id="GO:0008483">
    <property type="term" value="F:transaminase activity"/>
    <property type="evidence" value="ECO:0007669"/>
    <property type="project" value="UniProtKB-KW"/>
</dbReference>
<keyword evidence="1" id="KW-0808">Transferase</keyword>
<dbReference type="Proteomes" id="UP000032522">
    <property type="component" value="Unassembled WGS sequence"/>
</dbReference>
<organism evidence="1 2">
    <name type="scientific">Geobacillus kaustophilus</name>
    <dbReference type="NCBI Taxonomy" id="1462"/>
    <lineage>
        <taxon>Bacteria</taxon>
        <taxon>Bacillati</taxon>
        <taxon>Bacillota</taxon>
        <taxon>Bacilli</taxon>
        <taxon>Bacillales</taxon>
        <taxon>Anoxybacillaceae</taxon>
        <taxon>Geobacillus</taxon>
        <taxon>Geobacillus thermoleovorans group</taxon>
    </lineage>
</organism>
<reference evidence="1 2" key="1">
    <citation type="submission" date="2015-01" db="EMBL/GenBank/DDBJ databases">
        <authorList>
            <person name="Filippidou S."/>
            <person name="Jeanneret N."/>
            <person name="Russel-Delif L."/>
            <person name="Junier T."/>
            <person name="Wunderlin T."/>
            <person name="Molina V."/>
            <person name="Johnson S.L."/>
            <person name="Davenport K.W."/>
            <person name="Chain P.S."/>
            <person name="Dorador C."/>
            <person name="Junier P."/>
        </authorList>
    </citation>
    <scope>NUCLEOTIDE SEQUENCE [LARGE SCALE GENOMIC DNA]</scope>
    <source>
        <strain evidence="1 2">Et7/4</strain>
    </source>
</reference>
<sequence>MRNKSRIYLSPPHMSGNEQKYINEAFETNWIAPLGPNVDAFEKELAEYVGSKGAAAVS</sequence>
<keyword evidence="1" id="KW-0032">Aminotransferase</keyword>
<dbReference type="Gene3D" id="3.40.640.10">
    <property type="entry name" value="Type I PLP-dependent aspartate aminotransferase-like (Major domain)"/>
    <property type="match status" value="1"/>
</dbReference>
<dbReference type="InterPro" id="IPR000653">
    <property type="entry name" value="DegT/StrS_aminotransferase"/>
</dbReference>
<proteinExistence type="predicted"/>
<evidence type="ECO:0000313" key="1">
    <source>
        <dbReference type="EMBL" id="KJE27131.1"/>
    </source>
</evidence>
<evidence type="ECO:0000313" key="2">
    <source>
        <dbReference type="Proteomes" id="UP000032522"/>
    </source>
</evidence>
<accession>A0A0D8BSJ1</accession>
<name>A0A0D8BSJ1_GEOKU</name>
<dbReference type="PATRIC" id="fig|1462.6.peg.3722"/>
<gene>
    <name evidence="1" type="ORF">LG52_3381</name>
</gene>
<dbReference type="InterPro" id="IPR015424">
    <property type="entry name" value="PyrdxlP-dep_Trfase"/>
</dbReference>